<sequence length="273" mass="29944">MQHSVAFGVTLSAMNLPLLNFQQRCEAAAAAGFTGIGISLRQWLTERHRGAGARTIKAILAENGLALTEIEGPWDWAHQGDMNEEDALMLELLDAFGPLQVTAVQLAPATGRGIRAGLRRWATLVQERNSVFALEFMPFGQVPNLRCALDVLDAVDGGSVGLLLDTWHVERTGAWSEIHNIPIGSICSVQLCDTQEQAAADLRWEARHHRKLPGEQSRQLVETLDRLGHEPRYAVEVWSDDLNDLDQREAAQQLYAAATDVLGRGLVSQGRPG</sequence>
<keyword evidence="4" id="KW-1185">Reference proteome</keyword>
<dbReference type="InterPro" id="IPR036237">
    <property type="entry name" value="Xyl_isomerase-like_sf"/>
</dbReference>
<dbReference type="Proteomes" id="UP001499841">
    <property type="component" value="Unassembled WGS sequence"/>
</dbReference>
<dbReference type="InterPro" id="IPR050312">
    <property type="entry name" value="IolE/XylAMocC-like"/>
</dbReference>
<dbReference type="Pfam" id="PF01261">
    <property type="entry name" value="AP_endonuc_2"/>
    <property type="match status" value="1"/>
</dbReference>
<dbReference type="SUPFAM" id="SSF51658">
    <property type="entry name" value="Xylose isomerase-like"/>
    <property type="match status" value="1"/>
</dbReference>
<protein>
    <submittedName>
        <fullName evidence="3">Sugar phosphate isomerase/epimerase</fullName>
    </submittedName>
</protein>
<dbReference type="InterPro" id="IPR013022">
    <property type="entry name" value="Xyl_isomerase-like_TIM-brl"/>
</dbReference>
<organism evidence="3 4">
    <name type="scientific">Georgenia daeguensis</name>
    <dbReference type="NCBI Taxonomy" id="908355"/>
    <lineage>
        <taxon>Bacteria</taxon>
        <taxon>Bacillati</taxon>
        <taxon>Actinomycetota</taxon>
        <taxon>Actinomycetes</taxon>
        <taxon>Micrococcales</taxon>
        <taxon>Bogoriellaceae</taxon>
        <taxon>Georgenia</taxon>
    </lineage>
</organism>
<feature type="domain" description="Xylose isomerase-like TIM barrel" evidence="2">
    <location>
        <begin position="26"/>
        <end position="251"/>
    </location>
</feature>
<dbReference type="Gene3D" id="3.20.20.150">
    <property type="entry name" value="Divalent-metal-dependent TIM barrel enzymes"/>
    <property type="match status" value="1"/>
</dbReference>
<dbReference type="PANTHER" id="PTHR12110">
    <property type="entry name" value="HYDROXYPYRUVATE ISOMERASE"/>
    <property type="match status" value="1"/>
</dbReference>
<dbReference type="EMBL" id="BAABBA010000010">
    <property type="protein sequence ID" value="GAA4287858.1"/>
    <property type="molecule type" value="Genomic_DNA"/>
</dbReference>
<dbReference type="PANTHER" id="PTHR12110:SF48">
    <property type="entry name" value="BLL3656 PROTEIN"/>
    <property type="match status" value="1"/>
</dbReference>
<gene>
    <name evidence="3" type="ORF">GCM10022262_22180</name>
</gene>
<evidence type="ECO:0000313" key="3">
    <source>
        <dbReference type="EMBL" id="GAA4287858.1"/>
    </source>
</evidence>
<reference evidence="4" key="1">
    <citation type="journal article" date="2019" name="Int. J. Syst. Evol. Microbiol.">
        <title>The Global Catalogue of Microorganisms (GCM) 10K type strain sequencing project: providing services to taxonomists for standard genome sequencing and annotation.</title>
        <authorList>
            <consortium name="The Broad Institute Genomics Platform"/>
            <consortium name="The Broad Institute Genome Sequencing Center for Infectious Disease"/>
            <person name="Wu L."/>
            <person name="Ma J."/>
        </authorList>
    </citation>
    <scope>NUCLEOTIDE SEQUENCE [LARGE SCALE GENOMIC DNA]</scope>
    <source>
        <strain evidence="4">JCM 17459</strain>
    </source>
</reference>
<keyword evidence="1" id="KW-0119">Carbohydrate metabolism</keyword>
<dbReference type="GO" id="GO:0016853">
    <property type="term" value="F:isomerase activity"/>
    <property type="evidence" value="ECO:0007669"/>
    <property type="project" value="UniProtKB-KW"/>
</dbReference>
<comment type="caution">
    <text evidence="3">The sequence shown here is derived from an EMBL/GenBank/DDBJ whole genome shotgun (WGS) entry which is preliminary data.</text>
</comment>
<accession>A0ABP8EV38</accession>
<proteinExistence type="predicted"/>
<keyword evidence="3" id="KW-0413">Isomerase</keyword>
<evidence type="ECO:0000313" key="4">
    <source>
        <dbReference type="Proteomes" id="UP001499841"/>
    </source>
</evidence>
<name>A0ABP8EV38_9MICO</name>
<evidence type="ECO:0000256" key="1">
    <source>
        <dbReference type="ARBA" id="ARBA00023277"/>
    </source>
</evidence>
<evidence type="ECO:0000259" key="2">
    <source>
        <dbReference type="Pfam" id="PF01261"/>
    </source>
</evidence>